<accession>A0AAW1D835</accession>
<comment type="caution">
    <text evidence="1">The sequence shown here is derived from an EMBL/GenBank/DDBJ whole genome shotgun (WGS) entry which is preliminary data.</text>
</comment>
<organism evidence="1 2">
    <name type="scientific">Rhynocoris fuscipes</name>
    <dbReference type="NCBI Taxonomy" id="488301"/>
    <lineage>
        <taxon>Eukaryota</taxon>
        <taxon>Metazoa</taxon>
        <taxon>Ecdysozoa</taxon>
        <taxon>Arthropoda</taxon>
        <taxon>Hexapoda</taxon>
        <taxon>Insecta</taxon>
        <taxon>Pterygota</taxon>
        <taxon>Neoptera</taxon>
        <taxon>Paraneoptera</taxon>
        <taxon>Hemiptera</taxon>
        <taxon>Heteroptera</taxon>
        <taxon>Panheteroptera</taxon>
        <taxon>Cimicomorpha</taxon>
        <taxon>Reduviidae</taxon>
        <taxon>Harpactorinae</taxon>
        <taxon>Harpactorini</taxon>
        <taxon>Rhynocoris</taxon>
    </lineage>
</organism>
<sequence length="88" mass="9929">MSWPPPPLCSSCQIPISILHIYSVVPSTPVSFPSTVFPRVFLSFYLIPLHTFQIFSASYRTKICTTEYNIFPPTSFITPSLTISLPFL</sequence>
<evidence type="ECO:0000313" key="1">
    <source>
        <dbReference type="EMBL" id="KAK9506891.1"/>
    </source>
</evidence>
<dbReference type="Proteomes" id="UP001461498">
    <property type="component" value="Unassembled WGS sequence"/>
</dbReference>
<dbReference type="AlphaFoldDB" id="A0AAW1D835"/>
<protein>
    <submittedName>
        <fullName evidence="1">Uncharacterized protein</fullName>
    </submittedName>
</protein>
<dbReference type="EMBL" id="JAPXFL010000005">
    <property type="protein sequence ID" value="KAK9506891.1"/>
    <property type="molecule type" value="Genomic_DNA"/>
</dbReference>
<gene>
    <name evidence="1" type="ORF">O3M35_008742</name>
</gene>
<evidence type="ECO:0000313" key="2">
    <source>
        <dbReference type="Proteomes" id="UP001461498"/>
    </source>
</evidence>
<proteinExistence type="predicted"/>
<keyword evidence="2" id="KW-1185">Reference proteome</keyword>
<name>A0AAW1D835_9HEMI</name>
<reference evidence="1 2" key="1">
    <citation type="submission" date="2022-12" db="EMBL/GenBank/DDBJ databases">
        <title>Chromosome-level genome assembly of true bugs.</title>
        <authorList>
            <person name="Ma L."/>
            <person name="Li H."/>
        </authorList>
    </citation>
    <scope>NUCLEOTIDE SEQUENCE [LARGE SCALE GENOMIC DNA]</scope>
    <source>
        <strain evidence="1">Lab_2022b</strain>
    </source>
</reference>